<sequence>MALSLIWADRSLEVKPAAAEVLVPVLAADIFAFPRWEDPLTRNQRGGDRLHSNSGDSDASPFLWARPFLPIGEPAAFSRLARTRPRMIRGPPFRRTATGTESFGMEAKNIRQFVSARLDVQRWLSTVVACFAVLACLADQADAANYRTRNFIVQAPNDQLAKAVGDAAEKYRDDLASYWTGRPLPPWPTPCPVRVVAGNLPAQGVTTYNPAPVRDFQMEVVGTPERILDSVLPHEVTHTVLATHFGRPLPRWADEGICTTVEHDSEKAKHEAKLREFLSTRRGIAMNQLFLLTEYPSDVLPMYAQGYSVCRFLIEQQGPETFIDFLGEYMQRGSWTNNVQKHYGYDSLAELQEYWLAWVEAGSGPVAQFAKRTPRGSQPGSTGDIALASATGPTNSANHSQVAPATALAAVGTMQRDSARSSSGWNATGQVAATGPAPAASNGSSSWYVRQLNREEDRSNVEPIPAGDRTPIARVNPDRLNEDASKSRWMPPSVKSSGRYSVSTPQGESSGSFGGNRWR</sequence>
<keyword evidence="4" id="KW-1185">Reference proteome</keyword>
<dbReference type="InterPro" id="IPR039568">
    <property type="entry name" value="Peptidase_MA-like_dom"/>
</dbReference>
<dbReference type="PATRIC" id="fig|243090.15.peg.6061"/>
<dbReference type="STRING" id="243090.RB12516"/>
<name>Q7UII0_RHOBA</name>
<feature type="region of interest" description="Disordered" evidence="1">
    <location>
        <begin position="419"/>
        <end position="519"/>
    </location>
</feature>
<dbReference type="OrthoDB" id="260154at2"/>
<dbReference type="EMBL" id="BX294155">
    <property type="protein sequence ID" value="CAD77634.1"/>
    <property type="molecule type" value="Genomic_DNA"/>
</dbReference>
<gene>
    <name evidence="3" type="ordered locus">RB12516</name>
</gene>
<dbReference type="HOGENOM" id="CLU_524663_0_0_0"/>
<feature type="compositionally biased region" description="Polar residues" evidence="1">
    <location>
        <begin position="494"/>
        <end position="511"/>
    </location>
</feature>
<reference evidence="3 4" key="1">
    <citation type="journal article" date="2003" name="Proc. Natl. Acad. Sci. U.S.A.">
        <title>Complete genome sequence of the marine planctomycete Pirellula sp. strain 1.</title>
        <authorList>
            <person name="Gloeckner F.O."/>
            <person name="Kube M."/>
            <person name="Bauer M."/>
            <person name="Teeling H."/>
            <person name="Lombardot T."/>
            <person name="Ludwig W."/>
            <person name="Gade D."/>
            <person name="Beck A."/>
            <person name="Borzym K."/>
            <person name="Heitmann K."/>
            <person name="Rabus R."/>
            <person name="Schlesner H."/>
            <person name="Amann R."/>
            <person name="Reinhardt R."/>
        </authorList>
    </citation>
    <scope>NUCLEOTIDE SEQUENCE [LARGE SCALE GENOMIC DNA]</scope>
    <source>
        <strain evidence="4">DSM 10527 / NCIMB 13988 / SH1</strain>
    </source>
</reference>
<evidence type="ECO:0000256" key="1">
    <source>
        <dbReference type="SAM" id="MobiDB-lite"/>
    </source>
</evidence>
<evidence type="ECO:0000313" key="4">
    <source>
        <dbReference type="Proteomes" id="UP000001025"/>
    </source>
</evidence>
<dbReference type="EnsemblBacteria" id="CAD77634">
    <property type="protein sequence ID" value="CAD77634"/>
    <property type="gene ID" value="RB12516"/>
</dbReference>
<evidence type="ECO:0000259" key="2">
    <source>
        <dbReference type="Pfam" id="PF13485"/>
    </source>
</evidence>
<dbReference type="Pfam" id="PF13485">
    <property type="entry name" value="Peptidase_MA_2"/>
    <property type="match status" value="1"/>
</dbReference>
<dbReference type="KEGG" id="rba:RB12516"/>
<dbReference type="InParanoid" id="Q7UII0"/>
<evidence type="ECO:0000313" key="3">
    <source>
        <dbReference type="EMBL" id="CAD77634.1"/>
    </source>
</evidence>
<feature type="compositionally biased region" description="Low complexity" evidence="1">
    <location>
        <begin position="427"/>
        <end position="440"/>
    </location>
</feature>
<accession>Q7UII0</accession>
<feature type="region of interest" description="Disordered" evidence="1">
    <location>
        <begin position="369"/>
        <end position="402"/>
    </location>
</feature>
<feature type="domain" description="Peptidase MA-like" evidence="2">
    <location>
        <begin position="234"/>
        <end position="360"/>
    </location>
</feature>
<dbReference type="Proteomes" id="UP000001025">
    <property type="component" value="Chromosome"/>
</dbReference>
<organism evidence="3 4">
    <name type="scientific">Rhodopirellula baltica (strain DSM 10527 / NCIMB 13988 / SH1)</name>
    <dbReference type="NCBI Taxonomy" id="243090"/>
    <lineage>
        <taxon>Bacteria</taxon>
        <taxon>Pseudomonadati</taxon>
        <taxon>Planctomycetota</taxon>
        <taxon>Planctomycetia</taxon>
        <taxon>Pirellulales</taxon>
        <taxon>Pirellulaceae</taxon>
        <taxon>Rhodopirellula</taxon>
    </lineage>
</organism>
<feature type="compositionally biased region" description="Polar residues" evidence="1">
    <location>
        <begin position="391"/>
        <end position="402"/>
    </location>
</feature>
<dbReference type="eggNOG" id="ENOG5030DZV">
    <property type="taxonomic scope" value="Bacteria"/>
</dbReference>
<dbReference type="AlphaFoldDB" id="Q7UII0"/>
<proteinExistence type="predicted"/>
<protein>
    <recommendedName>
        <fullName evidence="2">Peptidase MA-like domain-containing protein</fullName>
    </recommendedName>
</protein>
<feature type="compositionally biased region" description="Basic and acidic residues" evidence="1">
    <location>
        <begin position="476"/>
        <end position="486"/>
    </location>
</feature>